<evidence type="ECO:0000256" key="8">
    <source>
        <dbReference type="ARBA" id="ARBA00023014"/>
    </source>
</evidence>
<dbReference type="InterPro" id="IPR017900">
    <property type="entry name" value="4Fe4S_Fe_S_CS"/>
</dbReference>
<feature type="domain" description="4Fe-4S ferredoxin-type" evidence="12">
    <location>
        <begin position="50"/>
        <end position="82"/>
    </location>
</feature>
<dbReference type="GO" id="GO:0016651">
    <property type="term" value="F:oxidoreductase activity, acting on NAD(P)H"/>
    <property type="evidence" value="ECO:0007669"/>
    <property type="project" value="InterPro"/>
</dbReference>
<keyword evidence="8" id="KW-0411">Iron-sulfur</keyword>
<dbReference type="GO" id="GO:0048038">
    <property type="term" value="F:quinone binding"/>
    <property type="evidence" value="ECO:0007669"/>
    <property type="project" value="UniProtKB-KW"/>
</dbReference>
<dbReference type="Gene3D" id="3.30.70.3270">
    <property type="match status" value="1"/>
</dbReference>
<dbReference type="InterPro" id="IPR017896">
    <property type="entry name" value="4Fe4S_Fe-S-bd"/>
</dbReference>
<sequence>MTIKDIAKKVFLIEIFKGMALTLRMMFTHAVTRQYPEERREPFPGFRGLHALVRNPDGKARCVGCGLCAAICPSQCINIYTSESKDHKKVVDRYEIEVLRCVYCAFCVEACPFGAVVLTPHFEYSDYSRDALYMDKEKLLSNWDKFMTGKRAEEYFERFWRPKLEDFTTPENQPVFRGKEG</sequence>
<dbReference type="EMBL" id="BLAB01000001">
    <property type="protein sequence ID" value="GER93851.1"/>
    <property type="molecule type" value="Genomic_DNA"/>
</dbReference>
<evidence type="ECO:0000256" key="1">
    <source>
        <dbReference type="ARBA" id="ARBA00022475"/>
    </source>
</evidence>
<proteinExistence type="inferred from homology"/>
<keyword evidence="2" id="KW-0004">4Fe-4S</keyword>
<dbReference type="NCBIfam" id="NF004538">
    <property type="entry name" value="PRK05888.1-4"/>
    <property type="match status" value="1"/>
</dbReference>
<dbReference type="PROSITE" id="PS51379">
    <property type="entry name" value="4FE4S_FER_2"/>
    <property type="match status" value="2"/>
</dbReference>
<evidence type="ECO:0000256" key="2">
    <source>
        <dbReference type="ARBA" id="ARBA00022485"/>
    </source>
</evidence>
<dbReference type="InterPro" id="IPR010226">
    <property type="entry name" value="NADH_quinone_OxRdtase_chainI"/>
</dbReference>
<dbReference type="HAMAP" id="MF_01351">
    <property type="entry name" value="NDH1_NuoI"/>
    <property type="match status" value="1"/>
</dbReference>
<dbReference type="NCBIfam" id="TIGR01971">
    <property type="entry name" value="NuoI"/>
    <property type="match status" value="1"/>
</dbReference>
<evidence type="ECO:0000256" key="7">
    <source>
        <dbReference type="ARBA" id="ARBA00023004"/>
    </source>
</evidence>
<feature type="domain" description="4Fe-4S ferredoxin-type" evidence="12">
    <location>
        <begin position="92"/>
        <end position="121"/>
    </location>
</feature>
<keyword evidence="4" id="KW-0479">Metal-binding</keyword>
<dbReference type="AlphaFoldDB" id="A0A5J4L4U5"/>
<evidence type="ECO:0000256" key="11">
    <source>
        <dbReference type="ARBA" id="ARBA00023136"/>
    </source>
</evidence>
<evidence type="ECO:0000256" key="4">
    <source>
        <dbReference type="ARBA" id="ARBA00022723"/>
    </source>
</evidence>
<keyword evidence="6" id="KW-1278">Translocase</keyword>
<dbReference type="SUPFAM" id="SSF54862">
    <property type="entry name" value="4Fe-4S ferredoxins"/>
    <property type="match status" value="1"/>
</dbReference>
<comment type="caution">
    <text evidence="13">The sequence shown here is derived from an EMBL/GenBank/DDBJ whole genome shotgun (WGS) entry which is preliminary data.</text>
</comment>
<dbReference type="GO" id="GO:0016020">
    <property type="term" value="C:membrane"/>
    <property type="evidence" value="ECO:0007669"/>
    <property type="project" value="InterPro"/>
</dbReference>
<evidence type="ECO:0000313" key="13">
    <source>
        <dbReference type="EMBL" id="GER93851.1"/>
    </source>
</evidence>
<evidence type="ECO:0000256" key="6">
    <source>
        <dbReference type="ARBA" id="ARBA00022967"/>
    </source>
</evidence>
<evidence type="ECO:0000256" key="9">
    <source>
        <dbReference type="ARBA" id="ARBA00023027"/>
    </source>
</evidence>
<name>A0A5J4L4U5_9ZZZZ</name>
<dbReference type="Pfam" id="PF12838">
    <property type="entry name" value="Fer4_7"/>
    <property type="match status" value="1"/>
</dbReference>
<accession>A0A5J4L4U5</accession>
<dbReference type="GO" id="GO:0051539">
    <property type="term" value="F:4 iron, 4 sulfur cluster binding"/>
    <property type="evidence" value="ECO:0007669"/>
    <property type="project" value="UniProtKB-KW"/>
</dbReference>
<dbReference type="PANTHER" id="PTHR10849">
    <property type="entry name" value="NADH DEHYDROGENASE UBIQUINONE IRON-SULFUR PROTEIN 8, MITOCHONDRIAL"/>
    <property type="match status" value="1"/>
</dbReference>
<keyword evidence="1" id="KW-1003">Cell membrane</keyword>
<evidence type="ECO:0000259" key="12">
    <source>
        <dbReference type="PROSITE" id="PS51379"/>
    </source>
</evidence>
<protein>
    <submittedName>
        <fullName evidence="13">NADH-quinone oxidoreductase subunit I</fullName>
    </submittedName>
</protein>
<evidence type="ECO:0000256" key="3">
    <source>
        <dbReference type="ARBA" id="ARBA00022719"/>
    </source>
</evidence>
<keyword evidence="7" id="KW-0408">Iron</keyword>
<gene>
    <name evidence="13" type="ORF">A45J_1607</name>
</gene>
<reference evidence="13" key="1">
    <citation type="submission" date="2019-10" db="EMBL/GenBank/DDBJ databases">
        <title>Metagenomic sequencing of thiosulfate-disproportionating enrichment culture.</title>
        <authorList>
            <person name="Umezawa K."/>
            <person name="Kojima H."/>
            <person name="Fukui M."/>
        </authorList>
    </citation>
    <scope>NUCLEOTIDE SEQUENCE</scope>
    <source>
        <strain evidence="13">45J</strain>
    </source>
</reference>
<evidence type="ECO:0000256" key="10">
    <source>
        <dbReference type="ARBA" id="ARBA00023075"/>
    </source>
</evidence>
<keyword evidence="3" id="KW-0874">Quinone</keyword>
<keyword evidence="11" id="KW-0472">Membrane</keyword>
<dbReference type="GO" id="GO:0046872">
    <property type="term" value="F:metal ion binding"/>
    <property type="evidence" value="ECO:0007669"/>
    <property type="project" value="UniProtKB-KW"/>
</dbReference>
<keyword evidence="10" id="KW-0830">Ubiquinone</keyword>
<dbReference type="PANTHER" id="PTHR10849:SF24">
    <property type="entry name" value="NADH-QUINONE OXIDOREDUCTASE SUBUNIT I 2"/>
    <property type="match status" value="1"/>
</dbReference>
<evidence type="ECO:0000256" key="5">
    <source>
        <dbReference type="ARBA" id="ARBA00022737"/>
    </source>
</evidence>
<organism evidence="13">
    <name type="scientific">hot springs metagenome</name>
    <dbReference type="NCBI Taxonomy" id="433727"/>
    <lineage>
        <taxon>unclassified sequences</taxon>
        <taxon>metagenomes</taxon>
        <taxon>ecological metagenomes</taxon>
    </lineage>
</organism>
<keyword evidence="5" id="KW-0677">Repeat</keyword>
<keyword evidence="9" id="KW-0520">NAD</keyword>
<dbReference type="PROSITE" id="PS00198">
    <property type="entry name" value="4FE4S_FER_1"/>
    <property type="match status" value="2"/>
</dbReference>